<keyword evidence="6" id="KW-1185">Reference proteome</keyword>
<evidence type="ECO:0000313" key="4">
    <source>
        <dbReference type="EMBL" id="KLU81679.1"/>
    </source>
</evidence>
<evidence type="ECO:0000256" key="3">
    <source>
        <dbReference type="ARBA" id="ARBA00023002"/>
    </source>
</evidence>
<evidence type="ECO:0000313" key="5">
    <source>
        <dbReference type="EnsemblFungi" id="MAPG_00764T0"/>
    </source>
</evidence>
<dbReference type="eggNOG" id="KOG1208">
    <property type="taxonomic scope" value="Eukaryota"/>
</dbReference>
<dbReference type="AlphaFoldDB" id="A0A0C4DLW6"/>
<comment type="similarity">
    <text evidence="1">Belongs to the short-chain dehydrogenases/reductases (SDR) family.</text>
</comment>
<dbReference type="Pfam" id="PF00106">
    <property type="entry name" value="adh_short"/>
    <property type="match status" value="1"/>
</dbReference>
<protein>
    <submittedName>
        <fullName evidence="4 5">Uncharacterized protein</fullName>
    </submittedName>
</protein>
<dbReference type="OMA" id="AMYATSK"/>
<dbReference type="STRING" id="644358.A0A0C4DLW6"/>
<reference evidence="6" key="2">
    <citation type="submission" date="2010-05" db="EMBL/GenBank/DDBJ databases">
        <title>The genome sequence of Magnaporthe poae strain ATCC 64411.</title>
        <authorList>
            <person name="Ma L.-J."/>
            <person name="Dead R."/>
            <person name="Young S."/>
            <person name="Zeng Q."/>
            <person name="Koehrsen M."/>
            <person name="Alvarado L."/>
            <person name="Berlin A."/>
            <person name="Chapman S.B."/>
            <person name="Chen Z."/>
            <person name="Freedman E."/>
            <person name="Gellesch M."/>
            <person name="Goldberg J."/>
            <person name="Griggs A."/>
            <person name="Gujja S."/>
            <person name="Heilman E.R."/>
            <person name="Heiman D."/>
            <person name="Hepburn T."/>
            <person name="Howarth C."/>
            <person name="Jen D."/>
            <person name="Larson L."/>
            <person name="Mehta T."/>
            <person name="Neiman D."/>
            <person name="Pearson M."/>
            <person name="Roberts A."/>
            <person name="Saif S."/>
            <person name="Shea T."/>
            <person name="Shenoy N."/>
            <person name="Sisk P."/>
            <person name="Stolte C."/>
            <person name="Sykes S."/>
            <person name="Walk T."/>
            <person name="White J."/>
            <person name="Yandava C."/>
            <person name="Haas B."/>
            <person name="Nusbaum C."/>
            <person name="Birren B."/>
        </authorList>
    </citation>
    <scope>NUCLEOTIDE SEQUENCE [LARGE SCALE GENOMIC DNA]</scope>
    <source>
        <strain evidence="6">ATCC 64411 / 73-15</strain>
    </source>
</reference>
<reference evidence="5" key="5">
    <citation type="submission" date="2015-06" db="UniProtKB">
        <authorList>
            <consortium name="EnsemblFungi"/>
        </authorList>
    </citation>
    <scope>IDENTIFICATION</scope>
    <source>
        <strain evidence="5">ATCC 64411</strain>
    </source>
</reference>
<reference evidence="5" key="4">
    <citation type="journal article" date="2015" name="G3 (Bethesda)">
        <title>Genome sequences of three phytopathogenic species of the Magnaporthaceae family of fungi.</title>
        <authorList>
            <person name="Okagaki L.H."/>
            <person name="Nunes C.C."/>
            <person name="Sailsbery J."/>
            <person name="Clay B."/>
            <person name="Brown D."/>
            <person name="John T."/>
            <person name="Oh Y."/>
            <person name="Young N."/>
            <person name="Fitzgerald M."/>
            <person name="Haas B.J."/>
            <person name="Zeng Q."/>
            <person name="Young S."/>
            <person name="Adiconis X."/>
            <person name="Fan L."/>
            <person name="Levin J.Z."/>
            <person name="Mitchell T.K."/>
            <person name="Okubara P.A."/>
            <person name="Farman M.L."/>
            <person name="Kohn L.M."/>
            <person name="Birren B."/>
            <person name="Ma L.-J."/>
            <person name="Dean R.A."/>
        </authorList>
    </citation>
    <scope>NUCLEOTIDE SEQUENCE</scope>
    <source>
        <strain evidence="5">ATCC 64411 / 73-15</strain>
    </source>
</reference>
<dbReference type="InterPro" id="IPR036291">
    <property type="entry name" value="NAD(P)-bd_dom_sf"/>
</dbReference>
<organism evidence="5 6">
    <name type="scientific">Magnaporthiopsis poae (strain ATCC 64411 / 73-15)</name>
    <name type="common">Kentucky bluegrass fungus</name>
    <name type="synonym">Magnaporthe poae</name>
    <dbReference type="NCBI Taxonomy" id="644358"/>
    <lineage>
        <taxon>Eukaryota</taxon>
        <taxon>Fungi</taxon>
        <taxon>Dikarya</taxon>
        <taxon>Ascomycota</taxon>
        <taxon>Pezizomycotina</taxon>
        <taxon>Sordariomycetes</taxon>
        <taxon>Sordariomycetidae</taxon>
        <taxon>Magnaporthales</taxon>
        <taxon>Magnaporthaceae</taxon>
        <taxon>Magnaporthiopsis</taxon>
    </lineage>
</organism>
<reference evidence="4" key="1">
    <citation type="submission" date="2010-05" db="EMBL/GenBank/DDBJ databases">
        <title>The Genome Sequence of Magnaporthe poae strain ATCC 64411.</title>
        <authorList>
            <consortium name="The Broad Institute Genome Sequencing Platform"/>
            <consortium name="Broad Institute Genome Sequencing Center for Infectious Disease"/>
            <person name="Ma L.-J."/>
            <person name="Dead R."/>
            <person name="Young S."/>
            <person name="Zeng Q."/>
            <person name="Koehrsen M."/>
            <person name="Alvarado L."/>
            <person name="Berlin A."/>
            <person name="Chapman S.B."/>
            <person name="Chen Z."/>
            <person name="Freedman E."/>
            <person name="Gellesch M."/>
            <person name="Goldberg J."/>
            <person name="Griggs A."/>
            <person name="Gujja S."/>
            <person name="Heilman E.R."/>
            <person name="Heiman D."/>
            <person name="Hepburn T."/>
            <person name="Howarth C."/>
            <person name="Jen D."/>
            <person name="Larson L."/>
            <person name="Mehta T."/>
            <person name="Neiman D."/>
            <person name="Pearson M."/>
            <person name="Roberts A."/>
            <person name="Saif S."/>
            <person name="Shea T."/>
            <person name="Shenoy N."/>
            <person name="Sisk P."/>
            <person name="Stolte C."/>
            <person name="Sykes S."/>
            <person name="Walk T."/>
            <person name="White J."/>
            <person name="Yandava C."/>
            <person name="Haas B."/>
            <person name="Nusbaum C."/>
            <person name="Birren B."/>
        </authorList>
    </citation>
    <scope>NUCLEOTIDE SEQUENCE</scope>
    <source>
        <strain evidence="4">ATCC 64411</strain>
    </source>
</reference>
<dbReference type="PANTHER" id="PTHR24320">
    <property type="entry name" value="RETINOL DEHYDROGENASE"/>
    <property type="match status" value="1"/>
</dbReference>
<dbReference type="GO" id="GO:0016491">
    <property type="term" value="F:oxidoreductase activity"/>
    <property type="evidence" value="ECO:0007669"/>
    <property type="project" value="UniProtKB-KW"/>
</dbReference>
<dbReference type="SUPFAM" id="SSF51735">
    <property type="entry name" value="NAD(P)-binding Rossmann-fold domains"/>
    <property type="match status" value="1"/>
</dbReference>
<dbReference type="VEuPathDB" id="FungiDB:MAPG_00764"/>
<dbReference type="OrthoDB" id="542013at2759"/>
<evidence type="ECO:0000256" key="1">
    <source>
        <dbReference type="ARBA" id="ARBA00006484"/>
    </source>
</evidence>
<evidence type="ECO:0000256" key="2">
    <source>
        <dbReference type="ARBA" id="ARBA00022857"/>
    </source>
</evidence>
<dbReference type="PRINTS" id="PR00081">
    <property type="entry name" value="GDHRDH"/>
</dbReference>
<keyword evidence="2" id="KW-0521">NADP</keyword>
<gene>
    <name evidence="4" type="ORF">MAPG_00764</name>
</gene>
<dbReference type="Gene3D" id="3.40.50.720">
    <property type="entry name" value="NAD(P)-binding Rossmann-like Domain"/>
    <property type="match status" value="1"/>
</dbReference>
<sequence>MAKAIKRTLSNKLFEQPMAPPDSFKGQSVLITGGTTGLGLATAIHVVNLGAVAVSITCRDAARRPPLCKLGHSTRKAQVCHRSGRVLELNMSVYSSVVAFADGLKRDFGSNGGFDWICLNAGVIDGDWSQSPEGWVPSLQVNVLSTVLLAQLLLPWLKDLRKTRERPAHLTLVSSGMHMSVNNANWPALAEKSGGILRHFSAKENFRGGQALYPVSKLMLQYALAELARMALDLASGRPDVIVNSCCPGMVRTEISRNLKEKSFLIRLAEPLVTTLLAQTPEVGARTYLAAGLATESENGKFVCVYISDDDYAKETVSVLTNETSQKAHKLVWDEIQQELTTKVPALKQL</sequence>
<dbReference type="EMBL" id="ADBL01000176">
    <property type="status" value="NOT_ANNOTATED_CDS"/>
    <property type="molecule type" value="Genomic_DNA"/>
</dbReference>
<dbReference type="EMBL" id="GL876966">
    <property type="protein sequence ID" value="KLU81679.1"/>
    <property type="molecule type" value="Genomic_DNA"/>
</dbReference>
<dbReference type="EnsemblFungi" id="MAPG_00764T0">
    <property type="protein sequence ID" value="MAPG_00764T0"/>
    <property type="gene ID" value="MAPG_00764"/>
</dbReference>
<accession>A0A0C4DLW6</accession>
<reference evidence="4" key="3">
    <citation type="submission" date="2011-03" db="EMBL/GenBank/DDBJ databases">
        <title>Annotation of Magnaporthe poae ATCC 64411.</title>
        <authorList>
            <person name="Ma L.-J."/>
            <person name="Dead R."/>
            <person name="Young S.K."/>
            <person name="Zeng Q."/>
            <person name="Gargeya S."/>
            <person name="Fitzgerald M."/>
            <person name="Haas B."/>
            <person name="Abouelleil A."/>
            <person name="Alvarado L."/>
            <person name="Arachchi H.M."/>
            <person name="Berlin A."/>
            <person name="Brown A."/>
            <person name="Chapman S.B."/>
            <person name="Chen Z."/>
            <person name="Dunbar C."/>
            <person name="Freedman E."/>
            <person name="Gearin G."/>
            <person name="Gellesch M."/>
            <person name="Goldberg J."/>
            <person name="Griggs A."/>
            <person name="Gujja S."/>
            <person name="Heiman D."/>
            <person name="Howarth C."/>
            <person name="Larson L."/>
            <person name="Lui A."/>
            <person name="MacDonald P.J.P."/>
            <person name="Mehta T."/>
            <person name="Montmayeur A."/>
            <person name="Murphy C."/>
            <person name="Neiman D."/>
            <person name="Pearson M."/>
            <person name="Priest M."/>
            <person name="Roberts A."/>
            <person name="Saif S."/>
            <person name="Shea T."/>
            <person name="Shenoy N."/>
            <person name="Sisk P."/>
            <person name="Stolte C."/>
            <person name="Sykes S."/>
            <person name="Yandava C."/>
            <person name="Wortman J."/>
            <person name="Nusbaum C."/>
            <person name="Birren B."/>
        </authorList>
    </citation>
    <scope>NUCLEOTIDE SEQUENCE</scope>
    <source>
        <strain evidence="4">ATCC 64411</strain>
    </source>
</reference>
<name>A0A0C4DLW6_MAGP6</name>
<keyword evidence="3" id="KW-0560">Oxidoreductase</keyword>
<evidence type="ECO:0000313" key="6">
    <source>
        <dbReference type="Proteomes" id="UP000011715"/>
    </source>
</evidence>
<proteinExistence type="inferred from homology"/>
<dbReference type="PANTHER" id="PTHR24320:SF252">
    <property type="entry name" value="DEHYDROGENASE_REDUCTASE FAMILY PROTEIN, PUTATIVE (AFU_ORTHOLOGUE AFUA_3G08550)-RELATED"/>
    <property type="match status" value="1"/>
</dbReference>
<dbReference type="InterPro" id="IPR002347">
    <property type="entry name" value="SDR_fam"/>
</dbReference>
<dbReference type="Proteomes" id="UP000011715">
    <property type="component" value="Unassembled WGS sequence"/>
</dbReference>